<feature type="domain" description="Tyr recombinase" evidence="7">
    <location>
        <begin position="167"/>
        <end position="365"/>
    </location>
</feature>
<dbReference type="SUPFAM" id="SSF56349">
    <property type="entry name" value="DNA breaking-rejoining enzymes"/>
    <property type="match status" value="1"/>
</dbReference>
<dbReference type="InterPro" id="IPR050090">
    <property type="entry name" value="Tyrosine_recombinase_XerCD"/>
</dbReference>
<organism evidence="9 10">
    <name type="scientific">Skermanella cutis</name>
    <dbReference type="NCBI Taxonomy" id="2775420"/>
    <lineage>
        <taxon>Bacteria</taxon>
        <taxon>Pseudomonadati</taxon>
        <taxon>Pseudomonadota</taxon>
        <taxon>Alphaproteobacteria</taxon>
        <taxon>Rhodospirillales</taxon>
        <taxon>Azospirillaceae</taxon>
        <taxon>Skermanella</taxon>
    </lineage>
</organism>
<keyword evidence="10" id="KW-1185">Reference proteome</keyword>
<geneLocation type="plasmid" evidence="9 10">
    <name>pTT6-2</name>
</geneLocation>
<accession>A0ABX7BHM0</accession>
<dbReference type="InterPro" id="IPR002104">
    <property type="entry name" value="Integrase_catalytic"/>
</dbReference>
<dbReference type="InterPro" id="IPR011010">
    <property type="entry name" value="DNA_brk_join_enz"/>
</dbReference>
<dbReference type="Gene3D" id="1.10.150.130">
    <property type="match status" value="1"/>
</dbReference>
<comment type="similarity">
    <text evidence="1">Belongs to the 'phage' integrase family.</text>
</comment>
<dbReference type="PROSITE" id="PS51900">
    <property type="entry name" value="CB"/>
    <property type="match status" value="1"/>
</dbReference>
<proteinExistence type="inferred from homology"/>
<dbReference type="Pfam" id="PF00589">
    <property type="entry name" value="Phage_integrase"/>
    <property type="match status" value="1"/>
</dbReference>
<evidence type="ECO:0000313" key="9">
    <source>
        <dbReference type="EMBL" id="QQP93579.1"/>
    </source>
</evidence>
<feature type="domain" description="Core-binding (CB)" evidence="8">
    <location>
        <begin position="57"/>
        <end position="146"/>
    </location>
</feature>
<reference evidence="9" key="1">
    <citation type="submission" date="2021-02" db="EMBL/GenBank/DDBJ databases">
        <title>Skermanella TT6 skin isolate.</title>
        <authorList>
            <person name="Lee K."/>
            <person name="Ganzorig M."/>
        </authorList>
    </citation>
    <scope>NUCLEOTIDE SEQUENCE</scope>
    <source>
        <strain evidence="9">TT6</strain>
    </source>
</reference>
<dbReference type="InterPro" id="IPR044068">
    <property type="entry name" value="CB"/>
</dbReference>
<evidence type="ECO:0000256" key="1">
    <source>
        <dbReference type="ARBA" id="ARBA00008857"/>
    </source>
</evidence>
<sequence length="447" mass="51020">MIFMRGARWHARLRLDSGATKTETTKTAELEKAQQTAFAMWHSFSGEIRAGGAPRKKTFGPLAQDFLRYEKTQGRSKHMLYRWDMKIRVLTRHFGTKKPSQITKDAWTSYIVDRIDSGKGIRGGPLSRETLEAEMQTMSSILKYAHEKKLINYVPTLKLPKTAPKPASRPFLNGLELQQLLHTLEQRVADARGAEIRYARQMLLHYCAILAATGMRTNDALLLRWGDLDYEMTPSALRIITLYLRGKDQPRTSIALLDAIKWIDSWREICRATGPGDLVFSRGKNIPWNARERMKKALKQAGLLEDRFGRTRTPYSLRHSFAMAMLQHPECRVDVLAKVMGTSVKMIEKHYGSHATIVRDADLLHRIRTPDPLTDPETMAKLRIEANEYFAHQDEILVKLAEEPEADDDDEDEEPPVRADSALVAARSRFSLRRNQLALNKDAVKNA</sequence>
<dbReference type="PANTHER" id="PTHR30349:SF41">
    <property type="entry name" value="INTEGRASE_RECOMBINASE PROTEIN MJ0367-RELATED"/>
    <property type="match status" value="1"/>
</dbReference>
<dbReference type="CDD" id="cd00397">
    <property type="entry name" value="DNA_BRE_C"/>
    <property type="match status" value="1"/>
</dbReference>
<evidence type="ECO:0000259" key="7">
    <source>
        <dbReference type="PROSITE" id="PS51898"/>
    </source>
</evidence>
<evidence type="ECO:0000259" key="8">
    <source>
        <dbReference type="PROSITE" id="PS51900"/>
    </source>
</evidence>
<name>A0ABX7BHM0_9PROT</name>
<dbReference type="InterPro" id="IPR010998">
    <property type="entry name" value="Integrase_recombinase_N"/>
</dbReference>
<keyword evidence="2" id="KW-0229">DNA integration</keyword>
<evidence type="ECO:0000313" key="10">
    <source>
        <dbReference type="Proteomes" id="UP000595197"/>
    </source>
</evidence>
<dbReference type="Gene3D" id="1.10.443.10">
    <property type="entry name" value="Intergrase catalytic core"/>
    <property type="match status" value="1"/>
</dbReference>
<evidence type="ECO:0000256" key="5">
    <source>
        <dbReference type="PROSITE-ProRule" id="PRU01248"/>
    </source>
</evidence>
<dbReference type="InterPro" id="IPR013762">
    <property type="entry name" value="Integrase-like_cat_sf"/>
</dbReference>
<keyword evidence="9" id="KW-0614">Plasmid</keyword>
<dbReference type="PANTHER" id="PTHR30349">
    <property type="entry name" value="PHAGE INTEGRASE-RELATED"/>
    <property type="match status" value="1"/>
</dbReference>
<dbReference type="EMBL" id="CP067422">
    <property type="protein sequence ID" value="QQP93579.1"/>
    <property type="molecule type" value="Genomic_DNA"/>
</dbReference>
<dbReference type="Proteomes" id="UP000595197">
    <property type="component" value="Plasmid pTT6-2"/>
</dbReference>
<feature type="compositionally biased region" description="Acidic residues" evidence="6">
    <location>
        <begin position="403"/>
        <end position="414"/>
    </location>
</feature>
<protein>
    <submittedName>
        <fullName evidence="9">Tyrosine-type recombinase/integrase</fullName>
    </submittedName>
</protein>
<evidence type="ECO:0000256" key="6">
    <source>
        <dbReference type="SAM" id="MobiDB-lite"/>
    </source>
</evidence>
<gene>
    <name evidence="9" type="ORF">IGS68_31635</name>
</gene>
<keyword evidence="3 5" id="KW-0238">DNA-binding</keyword>
<feature type="region of interest" description="Disordered" evidence="6">
    <location>
        <begin position="402"/>
        <end position="421"/>
    </location>
</feature>
<evidence type="ECO:0000256" key="4">
    <source>
        <dbReference type="ARBA" id="ARBA00023172"/>
    </source>
</evidence>
<keyword evidence="4" id="KW-0233">DNA recombination</keyword>
<evidence type="ECO:0000256" key="3">
    <source>
        <dbReference type="ARBA" id="ARBA00023125"/>
    </source>
</evidence>
<evidence type="ECO:0000256" key="2">
    <source>
        <dbReference type="ARBA" id="ARBA00022908"/>
    </source>
</evidence>
<dbReference type="PROSITE" id="PS51898">
    <property type="entry name" value="TYR_RECOMBINASE"/>
    <property type="match status" value="1"/>
</dbReference>